<dbReference type="EMBL" id="AZGZ01000012">
    <property type="protein sequence ID" value="KZZ91985.1"/>
    <property type="molecule type" value="Genomic_DNA"/>
</dbReference>
<evidence type="ECO:0000256" key="1">
    <source>
        <dbReference type="ARBA" id="ARBA00023125"/>
    </source>
</evidence>
<feature type="region of interest" description="Disordered" evidence="3">
    <location>
        <begin position="1"/>
        <end position="47"/>
    </location>
</feature>
<dbReference type="GO" id="GO:0003700">
    <property type="term" value="F:DNA-binding transcription factor activity"/>
    <property type="evidence" value="ECO:0007669"/>
    <property type="project" value="UniProtKB-UniRule"/>
</dbReference>
<name>A0A167Z0A3_9EURO</name>
<dbReference type="GO" id="GO:0045944">
    <property type="term" value="P:positive regulation of transcription by RNA polymerase II"/>
    <property type="evidence" value="ECO:0007669"/>
    <property type="project" value="TreeGrafter"/>
</dbReference>
<evidence type="ECO:0000313" key="6">
    <source>
        <dbReference type="Proteomes" id="UP000242877"/>
    </source>
</evidence>
<evidence type="ECO:0000259" key="4">
    <source>
        <dbReference type="PROSITE" id="PS51517"/>
    </source>
</evidence>
<dbReference type="VEuPathDB" id="FungiDB:AAP_03204"/>
<dbReference type="PANTHER" id="PTHR35144:SF2">
    <property type="entry name" value="MEIOSIS-SPECIFIC TRANSCRIPTION FACTOR NDT80"/>
    <property type="match status" value="1"/>
</dbReference>
<dbReference type="Gene3D" id="2.60.40.1390">
    <property type="entry name" value="NDT80 DNA-binding domain"/>
    <property type="match status" value="1"/>
</dbReference>
<evidence type="ECO:0000313" key="5">
    <source>
        <dbReference type="EMBL" id="KZZ91985.1"/>
    </source>
</evidence>
<dbReference type="AlphaFoldDB" id="A0A167Z0A3"/>
<dbReference type="OrthoDB" id="2288358at2759"/>
<comment type="caution">
    <text evidence="5">The sequence shown here is derived from an EMBL/GenBank/DDBJ whole genome shotgun (WGS) entry which is preliminary data.</text>
</comment>
<dbReference type="GO" id="GO:0003677">
    <property type="term" value="F:DNA binding"/>
    <property type="evidence" value="ECO:0007669"/>
    <property type="project" value="UniProtKB-KW"/>
</dbReference>
<dbReference type="GO" id="GO:0000228">
    <property type="term" value="C:nuclear chromosome"/>
    <property type="evidence" value="ECO:0007669"/>
    <property type="project" value="TreeGrafter"/>
</dbReference>
<dbReference type="InterPro" id="IPR024061">
    <property type="entry name" value="NDT80_DNA-bd_dom"/>
</dbReference>
<feature type="compositionally biased region" description="Basic and acidic residues" evidence="3">
    <location>
        <begin position="231"/>
        <end position="242"/>
    </location>
</feature>
<evidence type="ECO:0000256" key="3">
    <source>
        <dbReference type="SAM" id="MobiDB-lite"/>
    </source>
</evidence>
<dbReference type="PANTHER" id="PTHR35144">
    <property type="entry name" value="MEIOSIS-SPECIFIC TRANSCRIPTION FACTOR NDT80"/>
    <property type="match status" value="1"/>
</dbReference>
<feature type="region of interest" description="Disordered" evidence="3">
    <location>
        <begin position="231"/>
        <end position="256"/>
    </location>
</feature>
<feature type="domain" description="NDT80" evidence="4">
    <location>
        <begin position="101"/>
        <end position="358"/>
    </location>
</feature>
<dbReference type="Pfam" id="PF05224">
    <property type="entry name" value="NDT80_PhoG"/>
    <property type="match status" value="1"/>
</dbReference>
<keyword evidence="6" id="KW-1185">Reference proteome</keyword>
<gene>
    <name evidence="5" type="ORF">AAP_03204</name>
</gene>
<dbReference type="PROSITE" id="PS51517">
    <property type="entry name" value="NDT80"/>
    <property type="match status" value="1"/>
</dbReference>
<feature type="DNA-binding region" description="NDT80" evidence="2">
    <location>
        <begin position="101"/>
        <end position="358"/>
    </location>
</feature>
<proteinExistence type="predicted"/>
<dbReference type="InterPro" id="IPR052605">
    <property type="entry name" value="Fungal_trans_regulator"/>
</dbReference>
<feature type="compositionally biased region" description="Polar residues" evidence="3">
    <location>
        <begin position="1"/>
        <end position="25"/>
    </location>
</feature>
<protein>
    <submittedName>
        <fullName evidence="5">NDT80 / PhoG like DNA-binding family protein</fullName>
    </submittedName>
</protein>
<dbReference type="InterPro" id="IPR037141">
    <property type="entry name" value="NDT80_DNA-bd_dom_sf"/>
</dbReference>
<dbReference type="Proteomes" id="UP000242877">
    <property type="component" value="Unassembled WGS sequence"/>
</dbReference>
<dbReference type="InterPro" id="IPR008967">
    <property type="entry name" value="p53-like_TF_DNA-bd_sf"/>
</dbReference>
<accession>A0A167Z0A3</accession>
<sequence length="426" mass="47365">MSLTPTSEPSPEMMSTPNSAQSIYQEPSMVDPQMYPGDNFESPSTFSPYSSTKLSGYKGSDFPSAPISHNMASHFPSAALSGAGGLPLHNFTSSYPTTMYGIPSRDTYYHPSESLNMFYDHMASSAQESQGPPFRDTIIERPLIAGGAGLKLDISARATRNFFPLGDKWGCYRRNYISLSCSFSIAPMHYPQEFYVNDDSGNPAKIRSFAFGISGVVNDNDEEIRELVMHGPKRDKASERKPPKVIVKPGPSGMVPSHFPTHSQHGMARMDDMEFLTPEGVEQPSQPPYNHTFERIQFVKATANNGKRRATQQYYNLVVTLYADVNSKGAPNWVPIAKRKSEPIIPRTTYDSLGAVPNYYSREESRHMCLPPPSPYHSPFQTHEQSGMKRRLSASLMPSARCLFLLFAIHQEALNSLGFTVFIVST</sequence>
<dbReference type="SUPFAM" id="SSF49417">
    <property type="entry name" value="p53-like transcription factors"/>
    <property type="match status" value="1"/>
</dbReference>
<evidence type="ECO:0000256" key="2">
    <source>
        <dbReference type="PROSITE-ProRule" id="PRU00850"/>
    </source>
</evidence>
<reference evidence="5 6" key="1">
    <citation type="journal article" date="2016" name="Genome Biol. Evol.">
        <title>Divergent and convergent evolution of fungal pathogenicity.</title>
        <authorList>
            <person name="Shang Y."/>
            <person name="Xiao G."/>
            <person name="Zheng P."/>
            <person name="Cen K."/>
            <person name="Zhan S."/>
            <person name="Wang C."/>
        </authorList>
    </citation>
    <scope>NUCLEOTIDE SEQUENCE [LARGE SCALE GENOMIC DNA]</scope>
    <source>
        <strain evidence="5 6">ARSEF 7405</strain>
    </source>
</reference>
<dbReference type="GO" id="GO:0051321">
    <property type="term" value="P:meiotic cell cycle"/>
    <property type="evidence" value="ECO:0007669"/>
    <property type="project" value="TreeGrafter"/>
</dbReference>
<organism evidence="5 6">
    <name type="scientific">Ascosphaera apis ARSEF 7405</name>
    <dbReference type="NCBI Taxonomy" id="392613"/>
    <lineage>
        <taxon>Eukaryota</taxon>
        <taxon>Fungi</taxon>
        <taxon>Dikarya</taxon>
        <taxon>Ascomycota</taxon>
        <taxon>Pezizomycotina</taxon>
        <taxon>Eurotiomycetes</taxon>
        <taxon>Eurotiomycetidae</taxon>
        <taxon>Onygenales</taxon>
        <taxon>Ascosphaeraceae</taxon>
        <taxon>Ascosphaera</taxon>
    </lineage>
</organism>
<keyword evidence="1 2" id="KW-0238">DNA-binding</keyword>